<organism evidence="4 5">
    <name type="scientific">Serendipita vermifera MAFF 305830</name>
    <dbReference type="NCBI Taxonomy" id="933852"/>
    <lineage>
        <taxon>Eukaryota</taxon>
        <taxon>Fungi</taxon>
        <taxon>Dikarya</taxon>
        <taxon>Basidiomycota</taxon>
        <taxon>Agaricomycotina</taxon>
        <taxon>Agaricomycetes</taxon>
        <taxon>Sebacinales</taxon>
        <taxon>Serendipitaceae</taxon>
        <taxon>Serendipita</taxon>
    </lineage>
</organism>
<evidence type="ECO:0000313" key="5">
    <source>
        <dbReference type="Proteomes" id="UP000054097"/>
    </source>
</evidence>
<dbReference type="AlphaFoldDB" id="A0A0C3BBD6"/>
<feature type="domain" description="J" evidence="3">
    <location>
        <begin position="17"/>
        <end position="87"/>
    </location>
</feature>
<feature type="coiled-coil region" evidence="1">
    <location>
        <begin position="116"/>
        <end position="143"/>
    </location>
</feature>
<accession>A0A0C3BBD6</accession>
<dbReference type="EMBL" id="KN824277">
    <property type="protein sequence ID" value="KIM34120.1"/>
    <property type="molecule type" value="Genomic_DNA"/>
</dbReference>
<keyword evidence="1" id="KW-0175">Coiled coil</keyword>
<dbReference type="PANTHER" id="PTHR44144:SF1">
    <property type="entry name" value="DNAJ HOMOLOG SUBFAMILY C MEMBER 9"/>
    <property type="match status" value="1"/>
</dbReference>
<keyword evidence="5" id="KW-1185">Reference proteome</keyword>
<dbReference type="STRING" id="933852.A0A0C3BBD6"/>
<evidence type="ECO:0000259" key="3">
    <source>
        <dbReference type="PROSITE" id="PS50076"/>
    </source>
</evidence>
<dbReference type="InterPro" id="IPR056453">
    <property type="entry name" value="HTH_DNAJC9"/>
</dbReference>
<dbReference type="GO" id="GO:0005737">
    <property type="term" value="C:cytoplasm"/>
    <property type="evidence" value="ECO:0007669"/>
    <property type="project" value="TreeGrafter"/>
</dbReference>
<feature type="non-terminal residue" evidence="4">
    <location>
        <position position="166"/>
    </location>
</feature>
<feature type="region of interest" description="Disordered" evidence="2">
    <location>
        <begin position="80"/>
        <end position="103"/>
    </location>
</feature>
<dbReference type="Pfam" id="PF00226">
    <property type="entry name" value="DnaJ"/>
    <property type="match status" value="1"/>
</dbReference>
<dbReference type="InterPro" id="IPR036869">
    <property type="entry name" value="J_dom_sf"/>
</dbReference>
<dbReference type="PROSITE" id="PS00636">
    <property type="entry name" value="DNAJ_1"/>
    <property type="match status" value="1"/>
</dbReference>
<dbReference type="InterPro" id="IPR018253">
    <property type="entry name" value="DnaJ_domain_CS"/>
</dbReference>
<dbReference type="Proteomes" id="UP000054097">
    <property type="component" value="Unassembled WGS sequence"/>
</dbReference>
<evidence type="ECO:0000256" key="1">
    <source>
        <dbReference type="SAM" id="Coils"/>
    </source>
</evidence>
<dbReference type="PROSITE" id="PS50076">
    <property type="entry name" value="DNAJ_2"/>
    <property type="match status" value="1"/>
</dbReference>
<feature type="compositionally biased region" description="Basic and acidic residues" evidence="2">
    <location>
        <begin position="80"/>
        <end position="91"/>
    </location>
</feature>
<dbReference type="GO" id="GO:0005634">
    <property type="term" value="C:nucleus"/>
    <property type="evidence" value="ECO:0007669"/>
    <property type="project" value="TreeGrafter"/>
</dbReference>
<proteinExistence type="predicted"/>
<dbReference type="InterPro" id="IPR001623">
    <property type="entry name" value="DnaJ_domain"/>
</dbReference>
<dbReference type="SUPFAM" id="SSF46565">
    <property type="entry name" value="Chaperone J-domain"/>
    <property type="match status" value="1"/>
</dbReference>
<dbReference type="Gene3D" id="1.10.287.110">
    <property type="entry name" value="DnaJ domain"/>
    <property type="match status" value="1"/>
</dbReference>
<name>A0A0C3BBD6_SERVB</name>
<dbReference type="InterPro" id="IPR052594">
    <property type="entry name" value="J_domain-containing_protein"/>
</dbReference>
<evidence type="ECO:0000256" key="2">
    <source>
        <dbReference type="SAM" id="MobiDB-lite"/>
    </source>
</evidence>
<dbReference type="HOGENOM" id="CLU_017633_7_3_1"/>
<sequence>MDEDPVFQLFPGEDHVDLYAVLGLTASDSLDNIKKAYRKLALLYHPDKHASTAPAKQKEASTKFQQVGYAYAVLSDEKRRKRYDETGRTDEATGLGFGPGEGDEGGWEAYFQGMFEEVTRKRLDELKKEYQGSQEELDDIQEAYLEGEGDIEHIMAHIPHSTYEDE</sequence>
<dbReference type="PANTHER" id="PTHR44144">
    <property type="entry name" value="DNAJ HOMOLOG SUBFAMILY C MEMBER 9"/>
    <property type="match status" value="1"/>
</dbReference>
<dbReference type="PRINTS" id="PR00625">
    <property type="entry name" value="JDOMAIN"/>
</dbReference>
<dbReference type="Pfam" id="PF23302">
    <property type="entry name" value="HTH_DNAJC9"/>
    <property type="match status" value="1"/>
</dbReference>
<reference evidence="5" key="2">
    <citation type="submission" date="2015-01" db="EMBL/GenBank/DDBJ databases">
        <title>Evolutionary Origins and Diversification of the Mycorrhizal Mutualists.</title>
        <authorList>
            <consortium name="DOE Joint Genome Institute"/>
            <consortium name="Mycorrhizal Genomics Consortium"/>
            <person name="Kohler A."/>
            <person name="Kuo A."/>
            <person name="Nagy L.G."/>
            <person name="Floudas D."/>
            <person name="Copeland A."/>
            <person name="Barry K.W."/>
            <person name="Cichocki N."/>
            <person name="Veneault-Fourrey C."/>
            <person name="LaButti K."/>
            <person name="Lindquist E.A."/>
            <person name="Lipzen A."/>
            <person name="Lundell T."/>
            <person name="Morin E."/>
            <person name="Murat C."/>
            <person name="Riley R."/>
            <person name="Ohm R."/>
            <person name="Sun H."/>
            <person name="Tunlid A."/>
            <person name="Henrissat B."/>
            <person name="Grigoriev I.V."/>
            <person name="Hibbett D.S."/>
            <person name="Martin F."/>
        </authorList>
    </citation>
    <scope>NUCLEOTIDE SEQUENCE [LARGE SCALE GENOMIC DNA]</scope>
    <source>
        <strain evidence="5">MAFF 305830</strain>
    </source>
</reference>
<dbReference type="OrthoDB" id="110024at2759"/>
<evidence type="ECO:0000313" key="4">
    <source>
        <dbReference type="EMBL" id="KIM34120.1"/>
    </source>
</evidence>
<gene>
    <name evidence="4" type="ORF">M408DRAFT_59817</name>
</gene>
<dbReference type="SMART" id="SM00271">
    <property type="entry name" value="DnaJ"/>
    <property type="match status" value="1"/>
</dbReference>
<protein>
    <recommendedName>
        <fullName evidence="3">J domain-containing protein</fullName>
    </recommendedName>
</protein>
<reference evidence="4 5" key="1">
    <citation type="submission" date="2014-04" db="EMBL/GenBank/DDBJ databases">
        <authorList>
            <consortium name="DOE Joint Genome Institute"/>
            <person name="Kuo A."/>
            <person name="Zuccaro A."/>
            <person name="Kohler A."/>
            <person name="Nagy L.G."/>
            <person name="Floudas D."/>
            <person name="Copeland A."/>
            <person name="Barry K.W."/>
            <person name="Cichocki N."/>
            <person name="Veneault-Fourrey C."/>
            <person name="LaButti K."/>
            <person name="Lindquist E.A."/>
            <person name="Lipzen A."/>
            <person name="Lundell T."/>
            <person name="Morin E."/>
            <person name="Murat C."/>
            <person name="Sun H."/>
            <person name="Tunlid A."/>
            <person name="Henrissat B."/>
            <person name="Grigoriev I.V."/>
            <person name="Hibbett D.S."/>
            <person name="Martin F."/>
            <person name="Nordberg H.P."/>
            <person name="Cantor M.N."/>
            <person name="Hua S.X."/>
        </authorList>
    </citation>
    <scope>NUCLEOTIDE SEQUENCE [LARGE SCALE GENOMIC DNA]</scope>
    <source>
        <strain evidence="4 5">MAFF 305830</strain>
    </source>
</reference>
<dbReference type="GO" id="GO:0031072">
    <property type="term" value="F:heat shock protein binding"/>
    <property type="evidence" value="ECO:0007669"/>
    <property type="project" value="TreeGrafter"/>
</dbReference>
<dbReference type="CDD" id="cd06257">
    <property type="entry name" value="DnaJ"/>
    <property type="match status" value="1"/>
</dbReference>